<reference evidence="7" key="2">
    <citation type="journal article" date="2021" name="PeerJ">
        <title>Extensive microbial diversity within the chicken gut microbiome revealed by metagenomics and culture.</title>
        <authorList>
            <person name="Gilroy R."/>
            <person name="Ravi A."/>
            <person name="Getino M."/>
            <person name="Pursley I."/>
            <person name="Horton D.L."/>
            <person name="Alikhan N.F."/>
            <person name="Baker D."/>
            <person name="Gharbi K."/>
            <person name="Hall N."/>
            <person name="Watson M."/>
            <person name="Adriaenssens E.M."/>
            <person name="Foster-Nyarko E."/>
            <person name="Jarju S."/>
            <person name="Secka A."/>
            <person name="Antonio M."/>
            <person name="Oren A."/>
            <person name="Chaudhuri R.R."/>
            <person name="La Ragione R."/>
            <person name="Hildebrand F."/>
            <person name="Pallen M.J."/>
        </authorList>
    </citation>
    <scope>NUCLEOTIDE SEQUENCE</scope>
    <source>
        <strain evidence="7">ChiHjej13B12-12457</strain>
    </source>
</reference>
<dbReference type="PIRSF" id="PIRSF006483">
    <property type="entry name" value="Membrane_protein_YitT"/>
    <property type="match status" value="1"/>
</dbReference>
<evidence type="ECO:0000256" key="6">
    <source>
        <dbReference type="SAM" id="Phobius"/>
    </source>
</evidence>
<evidence type="ECO:0000256" key="2">
    <source>
        <dbReference type="ARBA" id="ARBA00022475"/>
    </source>
</evidence>
<comment type="subcellular location">
    <subcellularLocation>
        <location evidence="1">Cell membrane</location>
        <topology evidence="1">Multi-pass membrane protein</topology>
    </subcellularLocation>
</comment>
<dbReference type="EMBL" id="DVHI01000056">
    <property type="protein sequence ID" value="HIR62726.1"/>
    <property type="molecule type" value="Genomic_DNA"/>
</dbReference>
<feature type="transmembrane region" description="Helical" evidence="6">
    <location>
        <begin position="112"/>
        <end position="134"/>
    </location>
</feature>
<keyword evidence="2" id="KW-1003">Cell membrane</keyword>
<feature type="transmembrane region" description="Helical" evidence="6">
    <location>
        <begin position="79"/>
        <end position="100"/>
    </location>
</feature>
<dbReference type="Pfam" id="PF02588">
    <property type="entry name" value="YitT_membrane"/>
    <property type="match status" value="1"/>
</dbReference>
<dbReference type="InterPro" id="IPR051461">
    <property type="entry name" value="UPF0750_membrane"/>
</dbReference>
<evidence type="ECO:0000313" key="7">
    <source>
        <dbReference type="EMBL" id="HIR62726.1"/>
    </source>
</evidence>
<evidence type="ECO:0000256" key="1">
    <source>
        <dbReference type="ARBA" id="ARBA00004651"/>
    </source>
</evidence>
<evidence type="ECO:0000313" key="8">
    <source>
        <dbReference type="Proteomes" id="UP000886744"/>
    </source>
</evidence>
<dbReference type="GO" id="GO:0005886">
    <property type="term" value="C:plasma membrane"/>
    <property type="evidence" value="ECO:0007669"/>
    <property type="project" value="UniProtKB-SubCell"/>
</dbReference>
<organism evidence="7 8">
    <name type="scientific">Candidatus Coprenecus avistercoris</name>
    <dbReference type="NCBI Taxonomy" id="2840730"/>
    <lineage>
        <taxon>Bacteria</taxon>
        <taxon>Pseudomonadati</taxon>
        <taxon>Bacteroidota</taxon>
        <taxon>Bacteroidia</taxon>
        <taxon>Bacteroidales</taxon>
        <taxon>Rikenellaceae</taxon>
        <taxon>Rikenellaceae incertae sedis</taxon>
        <taxon>Candidatus Coprenecus</taxon>
    </lineage>
</organism>
<gene>
    <name evidence="7" type="ORF">IAC94_04295</name>
</gene>
<dbReference type="InterPro" id="IPR003740">
    <property type="entry name" value="YitT"/>
</dbReference>
<feature type="transmembrane region" description="Helical" evidence="6">
    <location>
        <begin position="55"/>
        <end position="73"/>
    </location>
</feature>
<dbReference type="PANTHER" id="PTHR33545">
    <property type="entry name" value="UPF0750 MEMBRANE PROTEIN YITT-RELATED"/>
    <property type="match status" value="1"/>
</dbReference>
<keyword evidence="5 6" id="KW-0472">Membrane</keyword>
<reference evidence="7" key="1">
    <citation type="submission" date="2020-10" db="EMBL/GenBank/DDBJ databases">
        <authorList>
            <person name="Gilroy R."/>
        </authorList>
    </citation>
    <scope>NUCLEOTIDE SEQUENCE</scope>
    <source>
        <strain evidence="7">ChiHjej13B12-12457</strain>
    </source>
</reference>
<dbReference type="PANTHER" id="PTHR33545:SF5">
    <property type="entry name" value="UPF0750 MEMBRANE PROTEIN YITT"/>
    <property type="match status" value="1"/>
</dbReference>
<dbReference type="Proteomes" id="UP000886744">
    <property type="component" value="Unassembled WGS sequence"/>
</dbReference>
<protein>
    <submittedName>
        <fullName evidence="7">YitT family protein</fullName>
    </submittedName>
</protein>
<accession>A0A9D1E172</accession>
<evidence type="ECO:0000256" key="4">
    <source>
        <dbReference type="ARBA" id="ARBA00022989"/>
    </source>
</evidence>
<proteinExistence type="predicted"/>
<sequence length="286" mass="30773">MFLKYLKEYAIMTLGLAVFVFGWTAFLNPHEITGGGIAGLASVIHYGIDSIPVSYAKFAIDILLLVAGFIILGKGFGIKTIYCVAMSFVFFQFMPMIPGLTSISAGITDNLINALIGGAMSGIGIAIIITQGGSTGGTDIIALSINKYKNISPGRIYLVCDSLIVMSILLVNDKTLADVVYGFVEIIAFSYAVDMFLTGSQQSVQTLILSEHNDEIAARLQTLSIEGNRSVKSVQWSTEGSRKMLMVVSRKGYSGEIVRTARAIDPDVILMTVPVTAVYGIDKKNQ</sequence>
<evidence type="ECO:0000256" key="5">
    <source>
        <dbReference type="ARBA" id="ARBA00023136"/>
    </source>
</evidence>
<name>A0A9D1E172_9BACT</name>
<dbReference type="AlphaFoldDB" id="A0A9D1E172"/>
<comment type="caution">
    <text evidence="7">The sequence shown here is derived from an EMBL/GenBank/DDBJ whole genome shotgun (WGS) entry which is preliminary data.</text>
</comment>
<keyword evidence="3 6" id="KW-0812">Transmembrane</keyword>
<keyword evidence="4 6" id="KW-1133">Transmembrane helix</keyword>
<feature type="transmembrane region" description="Helical" evidence="6">
    <location>
        <begin position="9"/>
        <end position="26"/>
    </location>
</feature>
<evidence type="ECO:0000256" key="3">
    <source>
        <dbReference type="ARBA" id="ARBA00022692"/>
    </source>
</evidence>